<dbReference type="OrthoDB" id="9943724at2"/>
<feature type="chain" id="PRO_5004787070" evidence="1">
    <location>
        <begin position="23"/>
        <end position="89"/>
    </location>
</feature>
<dbReference type="AlphaFoldDB" id="W0DIT5"/>
<dbReference type="HOGENOM" id="CLU_2453649_0_0_0"/>
<accession>W0DIT5</accession>
<proteinExistence type="predicted"/>
<evidence type="ECO:0000313" key="2">
    <source>
        <dbReference type="EMBL" id="AHE96775.1"/>
    </source>
</evidence>
<reference evidence="2 3" key="1">
    <citation type="submission" date="2013-12" db="EMBL/GenBank/DDBJ databases">
        <authorList>
            <consortium name="DOE Joint Genome Institute"/>
            <person name="Eisen J."/>
            <person name="Huntemann M."/>
            <person name="Han J."/>
            <person name="Chen A."/>
            <person name="Kyrpides N."/>
            <person name="Mavromatis K."/>
            <person name="Markowitz V."/>
            <person name="Palaniappan K."/>
            <person name="Ivanova N."/>
            <person name="Schaumberg A."/>
            <person name="Pati A."/>
            <person name="Liolios K."/>
            <person name="Nordberg H.P."/>
            <person name="Cantor M.N."/>
            <person name="Hua S.X."/>
            <person name="Woyke T."/>
        </authorList>
    </citation>
    <scope>NUCLEOTIDE SEQUENCE [LARGE SCALE GENOMIC DNA]</scope>
    <source>
        <strain evidence="2 3">DSM 23557</strain>
    </source>
</reference>
<sequence length="89" mass="10255">MRKLTALALALAFVGISPAQQAQSGSSQGQYPIGGGKQYKEWWCSQNWEKCKQMKLEDLSAKKECLEKSESYQAYRECEFLRKHGHRLR</sequence>
<organism evidence="3">
    <name type="scientific">Thermocrinis ruber</name>
    <dbReference type="NCBI Taxonomy" id="75906"/>
    <lineage>
        <taxon>Bacteria</taxon>
        <taxon>Pseudomonadati</taxon>
        <taxon>Aquificota</taxon>
        <taxon>Aquificia</taxon>
        <taxon>Aquificales</taxon>
        <taxon>Aquificaceae</taxon>
        <taxon>Thermocrinis</taxon>
    </lineage>
</organism>
<keyword evidence="3" id="KW-1185">Reference proteome</keyword>
<evidence type="ECO:0000313" key="3">
    <source>
        <dbReference type="Proteomes" id="UP000018914"/>
    </source>
</evidence>
<dbReference type="Proteomes" id="UP000018914">
    <property type="component" value="Chromosome"/>
</dbReference>
<dbReference type="KEGG" id="trd:THERU_02930"/>
<feature type="signal peptide" evidence="1">
    <location>
        <begin position="1"/>
        <end position="22"/>
    </location>
</feature>
<dbReference type="RefSeq" id="WP_025305786.1">
    <property type="nucleotide sequence ID" value="NZ_CP007028.1"/>
</dbReference>
<dbReference type="EMBL" id="CP007028">
    <property type="protein sequence ID" value="AHE96775.1"/>
    <property type="molecule type" value="Genomic_DNA"/>
</dbReference>
<evidence type="ECO:0000256" key="1">
    <source>
        <dbReference type="SAM" id="SignalP"/>
    </source>
</evidence>
<dbReference type="STRING" id="75906.THERU_02930"/>
<name>W0DIT5_9AQUI</name>
<protein>
    <submittedName>
        <fullName evidence="2">Uncharacterized protein</fullName>
    </submittedName>
</protein>
<gene>
    <name evidence="2" type="ORF">THERU_02930</name>
</gene>
<keyword evidence="1" id="KW-0732">Signal</keyword>